<evidence type="ECO:0000313" key="4">
    <source>
        <dbReference type="EMBL" id="SEL28177.1"/>
    </source>
</evidence>
<dbReference type="NCBIfam" id="TIGR00254">
    <property type="entry name" value="GGDEF"/>
    <property type="match status" value="1"/>
</dbReference>
<dbReference type="SMART" id="SM00267">
    <property type="entry name" value="GGDEF"/>
    <property type="match status" value="1"/>
</dbReference>
<dbReference type="InterPro" id="IPR043128">
    <property type="entry name" value="Rev_trsase/Diguanyl_cyclase"/>
</dbReference>
<dbReference type="InterPro" id="IPR003018">
    <property type="entry name" value="GAF"/>
</dbReference>
<dbReference type="PROSITE" id="PS50112">
    <property type="entry name" value="PAS"/>
    <property type="match status" value="1"/>
</dbReference>
<reference evidence="5" key="1">
    <citation type="submission" date="2016-10" db="EMBL/GenBank/DDBJ databases">
        <authorList>
            <person name="Varghese N."/>
            <person name="Submissions S."/>
        </authorList>
    </citation>
    <scope>NUCLEOTIDE SEQUENCE [LARGE SCALE GENOMIC DNA]</scope>
    <source>
        <strain evidence="5">CGMCC 1.9127</strain>
    </source>
</reference>
<dbReference type="OrthoDB" id="5800589at2"/>
<comment type="cofactor">
    <cofactor evidence="1">
        <name>Mg(2+)</name>
        <dbReference type="ChEBI" id="CHEBI:18420"/>
    </cofactor>
</comment>
<evidence type="ECO:0000313" key="5">
    <source>
        <dbReference type="Proteomes" id="UP000199297"/>
    </source>
</evidence>
<dbReference type="GO" id="GO:0006355">
    <property type="term" value="P:regulation of DNA-templated transcription"/>
    <property type="evidence" value="ECO:0007669"/>
    <property type="project" value="InterPro"/>
</dbReference>
<dbReference type="Proteomes" id="UP000199297">
    <property type="component" value="Unassembled WGS sequence"/>
</dbReference>
<dbReference type="Pfam" id="PF01590">
    <property type="entry name" value="GAF"/>
    <property type="match status" value="1"/>
</dbReference>
<dbReference type="CDD" id="cd00130">
    <property type="entry name" value="PAS"/>
    <property type="match status" value="1"/>
</dbReference>
<dbReference type="InterPro" id="IPR029016">
    <property type="entry name" value="GAF-like_dom_sf"/>
</dbReference>
<dbReference type="FunFam" id="3.30.70.270:FF:000001">
    <property type="entry name" value="Diguanylate cyclase domain protein"/>
    <property type="match status" value="1"/>
</dbReference>
<dbReference type="PANTHER" id="PTHR46663:SF4">
    <property type="entry name" value="DIGUANYLATE CYCLASE DGCT-RELATED"/>
    <property type="match status" value="1"/>
</dbReference>
<sequence>MKENSPNDAIAALSTSLNDSAISSFFLQEIFNGFEEAVIVTDVNRCVVYINAATEQLFGYSKDELYHQQTKILYADENDFSEQGRKRFNVASRISEENYRIVYRHAKGQQFLGMTTGAAIRNAAGETVGFIGIIRPARSADQSLDALQKIHNITADVNLSHEQKINALLRVGLQHFGLKIAILSQIEGNEYTVENCVDLNGELEPATTFDVTDTYCLHTLSENRTLGFNYVAKSEIKDHPCYEKFALEAYIGSPIRLAGKLYGTINFSSALPVEPFSKDDYILMELLSDTCSFLLYQKVSQAEMTALARVDELTGLPNRRATLERLTELIAQSRRFEQPLSILSIDIDHFKRINDRWGHAAGDLALVKFASVASTLGRQTDFCGRLGGEEFVFVQPGANIACAQALGDKLRDCLALAPIDVGDGELNTLTVSVGIAMLAGDETAESILAHADQAMYRAKQQGRDRVSQ</sequence>
<dbReference type="Pfam" id="PF00990">
    <property type="entry name" value="GGDEF"/>
    <property type="match status" value="1"/>
</dbReference>
<organism evidence="4 5">
    <name type="scientific">Colwellia chukchiensis</name>
    <dbReference type="NCBI Taxonomy" id="641665"/>
    <lineage>
        <taxon>Bacteria</taxon>
        <taxon>Pseudomonadati</taxon>
        <taxon>Pseudomonadota</taxon>
        <taxon>Gammaproteobacteria</taxon>
        <taxon>Alteromonadales</taxon>
        <taxon>Colwelliaceae</taxon>
        <taxon>Colwellia</taxon>
    </lineage>
</organism>
<dbReference type="PANTHER" id="PTHR46663">
    <property type="entry name" value="DIGUANYLATE CYCLASE DGCT-RELATED"/>
    <property type="match status" value="1"/>
</dbReference>
<dbReference type="STRING" id="641665.GCA_002104455_03485"/>
<dbReference type="InterPro" id="IPR029787">
    <property type="entry name" value="Nucleotide_cyclase"/>
</dbReference>
<feature type="domain" description="GGDEF" evidence="3">
    <location>
        <begin position="338"/>
        <end position="468"/>
    </location>
</feature>
<dbReference type="PROSITE" id="PS50887">
    <property type="entry name" value="GGDEF"/>
    <property type="match status" value="1"/>
</dbReference>
<dbReference type="InterPro" id="IPR000160">
    <property type="entry name" value="GGDEF_dom"/>
</dbReference>
<evidence type="ECO:0000256" key="1">
    <source>
        <dbReference type="ARBA" id="ARBA00001946"/>
    </source>
</evidence>
<evidence type="ECO:0000259" key="2">
    <source>
        <dbReference type="PROSITE" id="PS50112"/>
    </source>
</evidence>
<accession>A0A1H7NZ91</accession>
<dbReference type="InterPro" id="IPR052163">
    <property type="entry name" value="DGC-Regulatory_Protein"/>
</dbReference>
<dbReference type="SUPFAM" id="SSF55073">
    <property type="entry name" value="Nucleotide cyclase"/>
    <property type="match status" value="1"/>
</dbReference>
<evidence type="ECO:0000259" key="3">
    <source>
        <dbReference type="PROSITE" id="PS50887"/>
    </source>
</evidence>
<dbReference type="InterPro" id="IPR000014">
    <property type="entry name" value="PAS"/>
</dbReference>
<dbReference type="CDD" id="cd01949">
    <property type="entry name" value="GGDEF"/>
    <property type="match status" value="1"/>
</dbReference>
<dbReference type="NCBIfam" id="TIGR00229">
    <property type="entry name" value="sensory_box"/>
    <property type="match status" value="1"/>
</dbReference>
<dbReference type="EMBL" id="FOBI01000008">
    <property type="protein sequence ID" value="SEL28177.1"/>
    <property type="molecule type" value="Genomic_DNA"/>
</dbReference>
<dbReference type="SUPFAM" id="SSF55781">
    <property type="entry name" value="GAF domain-like"/>
    <property type="match status" value="1"/>
</dbReference>
<dbReference type="Gene3D" id="3.30.450.20">
    <property type="entry name" value="PAS domain"/>
    <property type="match status" value="1"/>
</dbReference>
<dbReference type="Pfam" id="PF00989">
    <property type="entry name" value="PAS"/>
    <property type="match status" value="1"/>
</dbReference>
<feature type="domain" description="PAS" evidence="2">
    <location>
        <begin position="23"/>
        <end position="65"/>
    </location>
</feature>
<keyword evidence="5" id="KW-1185">Reference proteome</keyword>
<dbReference type="InterPro" id="IPR035965">
    <property type="entry name" value="PAS-like_dom_sf"/>
</dbReference>
<dbReference type="SMART" id="SM00091">
    <property type="entry name" value="PAS"/>
    <property type="match status" value="1"/>
</dbReference>
<protein>
    <submittedName>
        <fullName evidence="4">PAS domain S-box-containing protein/diguanylate cyclase (GGDEF) domain-containing protein</fullName>
    </submittedName>
</protein>
<dbReference type="Gene3D" id="3.30.70.270">
    <property type="match status" value="1"/>
</dbReference>
<proteinExistence type="predicted"/>
<dbReference type="AlphaFoldDB" id="A0A1H7NZ91"/>
<dbReference type="RefSeq" id="WP_085284983.1">
    <property type="nucleotide sequence ID" value="NZ_FOBI01000008.1"/>
</dbReference>
<name>A0A1H7NZ91_9GAMM</name>
<gene>
    <name evidence="4" type="ORF">SAMN05216262_108119</name>
</gene>
<dbReference type="GO" id="GO:0003824">
    <property type="term" value="F:catalytic activity"/>
    <property type="evidence" value="ECO:0007669"/>
    <property type="project" value="UniProtKB-ARBA"/>
</dbReference>
<dbReference type="Gene3D" id="3.30.450.40">
    <property type="match status" value="1"/>
</dbReference>
<dbReference type="SUPFAM" id="SSF55785">
    <property type="entry name" value="PYP-like sensor domain (PAS domain)"/>
    <property type="match status" value="1"/>
</dbReference>
<dbReference type="InterPro" id="IPR013767">
    <property type="entry name" value="PAS_fold"/>
</dbReference>